<evidence type="ECO:0000313" key="5">
    <source>
        <dbReference type="Proteomes" id="UP000316770"/>
    </source>
</evidence>
<dbReference type="InterPro" id="IPR005181">
    <property type="entry name" value="SASA"/>
</dbReference>
<dbReference type="Gene3D" id="3.40.50.1110">
    <property type="entry name" value="SGNH hydrolase"/>
    <property type="match status" value="1"/>
</dbReference>
<dbReference type="InterPro" id="IPR036514">
    <property type="entry name" value="SGNH_hydro_sf"/>
</dbReference>
<sequence precursor="true">MFHRRQIFSLSIAMSLALVASSSHAEVKLASIFSDSMVLQRELPAPVWGWADAGEEVTVTLGSQTKKTKAGDDGRWQVQLENLQANATGQKLVVAGSNTIELNDVLIGEVWICSGQSNMEWPLSKATNGSEEVAAADHPQIRLFNVPGHTTSPVAKETCAGEWKVCHPGSAGGFSAVGYFFGRRLQKELNVPIGLVGTNWGGTRIEPWVSPEGFHKVPELKSIADQVDAYTAETKVGASSPSAIYNAMVHPLVPFSMRGAIWYQGESNGAEGESYYHKTRALVSSWRELFNPNLGFYWVQLADFKQPTDDPAGGDGWAKLREAQTKALDIDHTGMAVITDIGEANDIHPKNKQDVGDRLAQWALHQTYDKQQIVPAGPLFKSQKIEGDSIRLSFDYVGGGLIVGKKEGLAATEEVKQGKLARFAIAGADKKWHWADATIDGDTVVVKSAEVAEPVAVRYAYSMNPEGANLYNKEGIPASPFRTDAW</sequence>
<reference evidence="4 5" key="1">
    <citation type="submission" date="2019-02" db="EMBL/GenBank/DDBJ databases">
        <title>Deep-cultivation of Planctomycetes and their phenomic and genomic characterization uncovers novel biology.</title>
        <authorList>
            <person name="Wiegand S."/>
            <person name="Jogler M."/>
            <person name="Boedeker C."/>
            <person name="Pinto D."/>
            <person name="Vollmers J."/>
            <person name="Rivas-Marin E."/>
            <person name="Kohn T."/>
            <person name="Peeters S.H."/>
            <person name="Heuer A."/>
            <person name="Rast P."/>
            <person name="Oberbeckmann S."/>
            <person name="Bunk B."/>
            <person name="Jeske O."/>
            <person name="Meyerdierks A."/>
            <person name="Storesund J.E."/>
            <person name="Kallscheuer N."/>
            <person name="Luecker S."/>
            <person name="Lage O.M."/>
            <person name="Pohl T."/>
            <person name="Merkel B.J."/>
            <person name="Hornburger P."/>
            <person name="Mueller R.-W."/>
            <person name="Bruemmer F."/>
            <person name="Labrenz M."/>
            <person name="Spormann A.M."/>
            <person name="Op den Camp H."/>
            <person name="Overmann J."/>
            <person name="Amann R."/>
            <person name="Jetten M.S.M."/>
            <person name="Mascher T."/>
            <person name="Medema M.H."/>
            <person name="Devos D.P."/>
            <person name="Kaster A.-K."/>
            <person name="Ovreas L."/>
            <person name="Rohde M."/>
            <person name="Galperin M.Y."/>
            <person name="Jogler C."/>
        </authorList>
    </citation>
    <scope>NUCLEOTIDE SEQUENCE [LARGE SCALE GENOMIC DNA]</scope>
    <source>
        <strain evidence="4 5">Mal33</strain>
    </source>
</reference>
<keyword evidence="5" id="KW-1185">Reference proteome</keyword>
<protein>
    <recommendedName>
        <fullName evidence="3">Sialate O-acetylesterase domain-containing protein</fullName>
    </recommendedName>
</protein>
<name>A0A518J0R0_9BACT</name>
<evidence type="ECO:0000259" key="3">
    <source>
        <dbReference type="Pfam" id="PF03629"/>
    </source>
</evidence>
<dbReference type="Pfam" id="PF03629">
    <property type="entry name" value="SASA"/>
    <property type="match status" value="1"/>
</dbReference>
<dbReference type="GO" id="GO:0001681">
    <property type="term" value="F:sialate O-acetylesterase activity"/>
    <property type="evidence" value="ECO:0007669"/>
    <property type="project" value="InterPro"/>
</dbReference>
<dbReference type="SUPFAM" id="SSF52266">
    <property type="entry name" value="SGNH hydrolase"/>
    <property type="match status" value="1"/>
</dbReference>
<keyword evidence="1" id="KW-0378">Hydrolase</keyword>
<gene>
    <name evidence="4" type="ORF">Mal33_49370</name>
</gene>
<dbReference type="AlphaFoldDB" id="A0A518J0R0"/>
<organism evidence="4 5">
    <name type="scientific">Rosistilla oblonga</name>
    <dbReference type="NCBI Taxonomy" id="2527990"/>
    <lineage>
        <taxon>Bacteria</taxon>
        <taxon>Pseudomonadati</taxon>
        <taxon>Planctomycetota</taxon>
        <taxon>Planctomycetia</taxon>
        <taxon>Pirellulales</taxon>
        <taxon>Pirellulaceae</taxon>
        <taxon>Rosistilla</taxon>
    </lineage>
</organism>
<accession>A0A518J0R0</accession>
<proteinExistence type="predicted"/>
<feature type="chain" id="PRO_5021965170" description="Sialate O-acetylesterase domain-containing protein" evidence="2">
    <location>
        <begin position="26"/>
        <end position="486"/>
    </location>
</feature>
<evidence type="ECO:0000313" key="4">
    <source>
        <dbReference type="EMBL" id="QDV58912.1"/>
    </source>
</evidence>
<dbReference type="Proteomes" id="UP000316770">
    <property type="component" value="Chromosome"/>
</dbReference>
<dbReference type="InterPro" id="IPR039329">
    <property type="entry name" value="SIAE"/>
</dbReference>
<feature type="signal peptide" evidence="2">
    <location>
        <begin position="1"/>
        <end position="25"/>
    </location>
</feature>
<keyword evidence="2" id="KW-0732">Signal</keyword>
<evidence type="ECO:0000256" key="2">
    <source>
        <dbReference type="SAM" id="SignalP"/>
    </source>
</evidence>
<dbReference type="PANTHER" id="PTHR22901">
    <property type="entry name" value="SIALATE O-ACETYLESTERASE"/>
    <property type="match status" value="1"/>
</dbReference>
<dbReference type="EMBL" id="CP036318">
    <property type="protein sequence ID" value="QDV58912.1"/>
    <property type="molecule type" value="Genomic_DNA"/>
</dbReference>
<dbReference type="PANTHER" id="PTHR22901:SF0">
    <property type="entry name" value="SIALATE O-ACETYLESTERASE"/>
    <property type="match status" value="1"/>
</dbReference>
<dbReference type="GO" id="GO:0005975">
    <property type="term" value="P:carbohydrate metabolic process"/>
    <property type="evidence" value="ECO:0007669"/>
    <property type="project" value="TreeGrafter"/>
</dbReference>
<evidence type="ECO:0000256" key="1">
    <source>
        <dbReference type="ARBA" id="ARBA00022801"/>
    </source>
</evidence>
<feature type="domain" description="Sialate O-acetylesterase" evidence="3">
    <location>
        <begin position="109"/>
        <end position="361"/>
    </location>
</feature>